<reference evidence="1 2" key="1">
    <citation type="submission" date="2019-06" db="EMBL/GenBank/DDBJ databases">
        <title>Sequencing the genomes of 1000 actinobacteria strains.</title>
        <authorList>
            <person name="Klenk H.-P."/>
        </authorList>
    </citation>
    <scope>NUCLEOTIDE SEQUENCE [LARGE SCALE GENOMIC DNA]</scope>
    <source>
        <strain evidence="1 2">DSM 12362</strain>
    </source>
</reference>
<evidence type="ECO:0000313" key="1">
    <source>
        <dbReference type="EMBL" id="TQM96775.1"/>
    </source>
</evidence>
<organism evidence="1 2">
    <name type="scientific">Ornithinimicrobium humiphilum</name>
    <dbReference type="NCBI Taxonomy" id="125288"/>
    <lineage>
        <taxon>Bacteria</taxon>
        <taxon>Bacillati</taxon>
        <taxon>Actinomycetota</taxon>
        <taxon>Actinomycetes</taxon>
        <taxon>Micrococcales</taxon>
        <taxon>Ornithinimicrobiaceae</taxon>
        <taxon>Ornithinimicrobium</taxon>
    </lineage>
</organism>
<dbReference type="Proteomes" id="UP000315133">
    <property type="component" value="Unassembled WGS sequence"/>
</dbReference>
<proteinExistence type="predicted"/>
<evidence type="ECO:0000313" key="2">
    <source>
        <dbReference type="Proteomes" id="UP000315133"/>
    </source>
</evidence>
<accession>A0A543KNX6</accession>
<gene>
    <name evidence="1" type="ORF">FB476_1666</name>
</gene>
<protein>
    <submittedName>
        <fullName evidence="1">Uncharacterized protein</fullName>
    </submittedName>
</protein>
<keyword evidence="2" id="KW-1185">Reference proteome</keyword>
<name>A0A543KNX6_9MICO</name>
<comment type="caution">
    <text evidence="1">The sequence shown here is derived from an EMBL/GenBank/DDBJ whole genome shotgun (WGS) entry which is preliminary data.</text>
</comment>
<dbReference type="AlphaFoldDB" id="A0A543KNX6"/>
<dbReference type="EMBL" id="VFPU01000001">
    <property type="protein sequence ID" value="TQM96775.1"/>
    <property type="molecule type" value="Genomic_DNA"/>
</dbReference>
<sequence>MAFCGASVVDHATPAPYRRGVHTVHTSHTNPIVHISEEDR</sequence>